<dbReference type="AlphaFoldDB" id="A0AAV9PIQ4"/>
<reference evidence="5 6" key="1">
    <citation type="submission" date="2023-08" db="EMBL/GenBank/DDBJ databases">
        <title>Black Yeasts Isolated from many extreme environments.</title>
        <authorList>
            <person name="Coleine C."/>
            <person name="Stajich J.E."/>
            <person name="Selbmann L."/>
        </authorList>
    </citation>
    <scope>NUCLEOTIDE SEQUENCE [LARGE SCALE GENOMIC DNA]</scope>
    <source>
        <strain evidence="5 6">CCFEE 5935</strain>
    </source>
</reference>
<dbReference type="PANTHER" id="PTHR19303">
    <property type="entry name" value="TRANSPOSON"/>
    <property type="match status" value="1"/>
</dbReference>
<evidence type="ECO:0000313" key="5">
    <source>
        <dbReference type="EMBL" id="KAK5173789.1"/>
    </source>
</evidence>
<name>A0AAV9PIQ4_9PEZI</name>
<dbReference type="Pfam" id="PF04218">
    <property type="entry name" value="CENP-B_N"/>
    <property type="match status" value="1"/>
</dbReference>
<feature type="compositionally biased region" description="Polar residues" evidence="3">
    <location>
        <begin position="267"/>
        <end position="281"/>
    </location>
</feature>
<evidence type="ECO:0000313" key="6">
    <source>
        <dbReference type="Proteomes" id="UP001337655"/>
    </source>
</evidence>
<keyword evidence="1" id="KW-0238">DNA-binding</keyword>
<protein>
    <recommendedName>
        <fullName evidence="4">HTH CENPB-type domain-containing protein</fullName>
    </recommendedName>
</protein>
<gene>
    <name evidence="5" type="ORF">LTR77_002470</name>
</gene>
<dbReference type="RefSeq" id="XP_064662484.1">
    <property type="nucleotide sequence ID" value="XM_064799729.1"/>
</dbReference>
<dbReference type="EMBL" id="JAVRRT010000003">
    <property type="protein sequence ID" value="KAK5173789.1"/>
    <property type="molecule type" value="Genomic_DNA"/>
</dbReference>
<dbReference type="GeneID" id="89923817"/>
<feature type="compositionally biased region" description="Polar residues" evidence="3">
    <location>
        <begin position="293"/>
        <end position="304"/>
    </location>
</feature>
<organism evidence="5 6">
    <name type="scientific">Saxophila tyrrhenica</name>
    <dbReference type="NCBI Taxonomy" id="1690608"/>
    <lineage>
        <taxon>Eukaryota</taxon>
        <taxon>Fungi</taxon>
        <taxon>Dikarya</taxon>
        <taxon>Ascomycota</taxon>
        <taxon>Pezizomycotina</taxon>
        <taxon>Dothideomycetes</taxon>
        <taxon>Dothideomycetidae</taxon>
        <taxon>Mycosphaerellales</taxon>
        <taxon>Extremaceae</taxon>
        <taxon>Saxophila</taxon>
    </lineage>
</organism>
<dbReference type="SMART" id="SM00674">
    <property type="entry name" value="CENPB"/>
    <property type="match status" value="1"/>
</dbReference>
<dbReference type="Proteomes" id="UP001337655">
    <property type="component" value="Unassembled WGS sequence"/>
</dbReference>
<dbReference type="PROSITE" id="PS51253">
    <property type="entry name" value="HTH_CENPB"/>
    <property type="match status" value="1"/>
</dbReference>
<dbReference type="SUPFAM" id="SSF46689">
    <property type="entry name" value="Homeodomain-like"/>
    <property type="match status" value="2"/>
</dbReference>
<evidence type="ECO:0000259" key="4">
    <source>
        <dbReference type="PROSITE" id="PS51253"/>
    </source>
</evidence>
<feature type="compositionally biased region" description="Polar residues" evidence="3">
    <location>
        <begin position="318"/>
        <end position="349"/>
    </location>
</feature>
<dbReference type="PANTHER" id="PTHR19303:SF70">
    <property type="entry name" value="HTH CENPB-TYPE DOMAIN-CONTAINING PROTEIN"/>
    <property type="match status" value="1"/>
</dbReference>
<keyword evidence="2" id="KW-0539">Nucleus</keyword>
<dbReference type="InterPro" id="IPR050863">
    <property type="entry name" value="CenT-Element_Derived"/>
</dbReference>
<dbReference type="Gene3D" id="1.10.10.60">
    <property type="entry name" value="Homeodomain-like"/>
    <property type="match status" value="2"/>
</dbReference>
<dbReference type="InterPro" id="IPR009057">
    <property type="entry name" value="Homeodomain-like_sf"/>
</dbReference>
<feature type="compositionally biased region" description="Polar residues" evidence="3">
    <location>
        <begin position="374"/>
        <end position="398"/>
    </location>
</feature>
<feature type="region of interest" description="Disordered" evidence="3">
    <location>
        <begin position="1"/>
        <end position="33"/>
    </location>
</feature>
<feature type="region of interest" description="Disordered" evidence="3">
    <location>
        <begin position="99"/>
        <end position="131"/>
    </location>
</feature>
<keyword evidence="6" id="KW-1185">Reference proteome</keyword>
<feature type="region of interest" description="Disordered" evidence="3">
    <location>
        <begin position="252"/>
        <end position="399"/>
    </location>
</feature>
<dbReference type="Pfam" id="PF03221">
    <property type="entry name" value="HTH_Tnp_Tc5"/>
    <property type="match status" value="1"/>
</dbReference>
<dbReference type="GO" id="GO:0003677">
    <property type="term" value="F:DNA binding"/>
    <property type="evidence" value="ECO:0007669"/>
    <property type="project" value="UniProtKB-KW"/>
</dbReference>
<dbReference type="InterPro" id="IPR007889">
    <property type="entry name" value="HTH_Psq"/>
</dbReference>
<evidence type="ECO:0000256" key="1">
    <source>
        <dbReference type="ARBA" id="ARBA00023125"/>
    </source>
</evidence>
<sequence length="515" mass="56180">MATDDDRRPGYQTSPPTQWGPMPHIYPHSSHGTPVQEFTGFNFGHPQMPMEPAAFGGGIQQRPAVQQLQPLVMPQWPSMLNSQSPSNYQHVFPQPLQPIQPMSMGQSQTPVSASSARSATTPRKTLTDSDRKRMCQYAEDHPNSKQTEIGAIFGVERSTVSKVLRQKEKYLLKEEGSQSPAKRVKGRSPDIERTLANWAKNQERKGRKLTDDSIRDQARAFATTASPEHQQVLTTAWLEKFKLNHNIMGARSRKSSLAPDDAEGISSAVSSSHTPSGTSPISPEGVGSPELHSAQSQESLQNESPDALGVFGRRAPFHSQSTNSLNSAFTDTAPSSTFSPQLSDNTSPLFTPDSGTAPGPFGPLTARPILPLATASNTQRPRSQTMPVIYDPQSSDDLQTPKYIPSAAMLDSPMEEASDPIFSMDEAVHALPSTDRPQTVSPAETMRPPPLPAHVAQRGSPSASGAISPEQAQRSLEVVMQYIEQQDTGFLDFQQSIHVEKLMTKLKQQRSRSGS</sequence>
<evidence type="ECO:0000256" key="3">
    <source>
        <dbReference type="SAM" id="MobiDB-lite"/>
    </source>
</evidence>
<dbReference type="InterPro" id="IPR006600">
    <property type="entry name" value="HTH_CenpB_DNA-bd_dom"/>
</dbReference>
<accession>A0AAV9PIQ4</accession>
<proteinExistence type="predicted"/>
<feature type="domain" description="HTH CENPB-type" evidence="4">
    <location>
        <begin position="179"/>
        <end position="251"/>
    </location>
</feature>
<comment type="caution">
    <text evidence="5">The sequence shown here is derived from an EMBL/GenBank/DDBJ whole genome shotgun (WGS) entry which is preliminary data.</text>
</comment>
<dbReference type="GO" id="GO:0005634">
    <property type="term" value="C:nucleus"/>
    <property type="evidence" value="ECO:0007669"/>
    <property type="project" value="TreeGrafter"/>
</dbReference>
<evidence type="ECO:0000256" key="2">
    <source>
        <dbReference type="ARBA" id="ARBA00023242"/>
    </source>
</evidence>